<dbReference type="Pfam" id="PF13202">
    <property type="entry name" value="EF-hand_5"/>
    <property type="match status" value="2"/>
</dbReference>
<dbReference type="RefSeq" id="WP_072992786.1">
    <property type="nucleotide sequence ID" value="NZ_FQYU01000002.1"/>
</dbReference>
<evidence type="ECO:0000256" key="1">
    <source>
        <dbReference type="SAM" id="MobiDB-lite"/>
    </source>
</evidence>
<dbReference type="PROSITE" id="PS50222">
    <property type="entry name" value="EF_HAND_2"/>
    <property type="match status" value="1"/>
</dbReference>
<accession>A0A1M6GA07</accession>
<evidence type="ECO:0000313" key="4">
    <source>
        <dbReference type="EMBL" id="SHJ06768.1"/>
    </source>
</evidence>
<dbReference type="Proteomes" id="UP000184543">
    <property type="component" value="Unassembled WGS sequence"/>
</dbReference>
<feature type="signal peptide" evidence="2">
    <location>
        <begin position="1"/>
        <end position="22"/>
    </location>
</feature>
<evidence type="ECO:0000256" key="2">
    <source>
        <dbReference type="SAM" id="SignalP"/>
    </source>
</evidence>
<organism evidence="4 5">
    <name type="scientific">Pseudozobellia thermophila</name>
    <dbReference type="NCBI Taxonomy" id="192903"/>
    <lineage>
        <taxon>Bacteria</taxon>
        <taxon>Pseudomonadati</taxon>
        <taxon>Bacteroidota</taxon>
        <taxon>Flavobacteriia</taxon>
        <taxon>Flavobacteriales</taxon>
        <taxon>Flavobacteriaceae</taxon>
        <taxon>Pseudozobellia</taxon>
    </lineage>
</organism>
<dbReference type="InterPro" id="IPR011992">
    <property type="entry name" value="EF-hand-dom_pair"/>
</dbReference>
<feature type="compositionally biased region" description="Basic and acidic residues" evidence="1">
    <location>
        <begin position="49"/>
        <end position="82"/>
    </location>
</feature>
<protein>
    <submittedName>
        <fullName evidence="4">EF hand</fullName>
    </submittedName>
</protein>
<dbReference type="SUPFAM" id="SSF47473">
    <property type="entry name" value="EF-hand"/>
    <property type="match status" value="1"/>
</dbReference>
<dbReference type="OrthoDB" id="1145220at2"/>
<dbReference type="GO" id="GO:0005509">
    <property type="term" value="F:calcium ion binding"/>
    <property type="evidence" value="ECO:0007669"/>
    <property type="project" value="InterPro"/>
</dbReference>
<feature type="region of interest" description="Disordered" evidence="1">
    <location>
        <begin position="21"/>
        <end position="92"/>
    </location>
</feature>
<proteinExistence type="predicted"/>
<feature type="chain" id="PRO_5012590325" evidence="2">
    <location>
        <begin position="23"/>
        <end position="92"/>
    </location>
</feature>
<name>A0A1M6GA07_9FLAO</name>
<evidence type="ECO:0000259" key="3">
    <source>
        <dbReference type="PROSITE" id="PS50222"/>
    </source>
</evidence>
<dbReference type="Gene3D" id="1.10.238.10">
    <property type="entry name" value="EF-hand"/>
    <property type="match status" value="2"/>
</dbReference>
<sequence length="92" mass="10194">MTTKAILLGISASALFALSSNAQSDHRNQEPPSVDEIFEKMDKDEDGLLSEKEVEGPLKDMFSKIDSDEDGFLSKEEVEKAPKPSGKRPKRQ</sequence>
<dbReference type="InterPro" id="IPR002048">
    <property type="entry name" value="EF_hand_dom"/>
</dbReference>
<dbReference type="PROSITE" id="PS00018">
    <property type="entry name" value="EF_HAND_1"/>
    <property type="match status" value="1"/>
</dbReference>
<dbReference type="STRING" id="192903.SAMN04488513_102734"/>
<dbReference type="AlphaFoldDB" id="A0A1M6GA07"/>
<keyword evidence="2" id="KW-0732">Signal</keyword>
<feature type="domain" description="EF-hand" evidence="3">
    <location>
        <begin position="53"/>
        <end position="88"/>
    </location>
</feature>
<dbReference type="EMBL" id="FQYU01000002">
    <property type="protein sequence ID" value="SHJ06768.1"/>
    <property type="molecule type" value="Genomic_DNA"/>
</dbReference>
<keyword evidence="5" id="KW-1185">Reference proteome</keyword>
<gene>
    <name evidence="4" type="ORF">SAMN04488513_102734</name>
</gene>
<dbReference type="InterPro" id="IPR018247">
    <property type="entry name" value="EF_Hand_1_Ca_BS"/>
</dbReference>
<evidence type="ECO:0000313" key="5">
    <source>
        <dbReference type="Proteomes" id="UP000184543"/>
    </source>
</evidence>
<reference evidence="5" key="1">
    <citation type="submission" date="2016-11" db="EMBL/GenBank/DDBJ databases">
        <authorList>
            <person name="Varghese N."/>
            <person name="Submissions S."/>
        </authorList>
    </citation>
    <scope>NUCLEOTIDE SEQUENCE [LARGE SCALE GENOMIC DNA]</scope>
    <source>
        <strain evidence="5">DSM 19858</strain>
    </source>
</reference>